<accession>A0A7J6Y736</accession>
<dbReference type="EMBL" id="JABDHM010000027">
    <property type="protein sequence ID" value="KAF5222489.1"/>
    <property type="molecule type" value="Genomic_DNA"/>
</dbReference>
<dbReference type="Proteomes" id="UP000583944">
    <property type="component" value="Unassembled WGS sequence"/>
</dbReference>
<evidence type="ECO:0000313" key="1">
    <source>
        <dbReference type="EMBL" id="KAF5222489.1"/>
    </source>
</evidence>
<reference evidence="1 2" key="1">
    <citation type="journal article" date="2019" name="Genome Biol. Evol.">
        <title>Nanopore Sequencing Significantly Improves Genome Assembly of the Protozoan Parasite Trypanosoma cruzi.</title>
        <authorList>
            <person name="Diaz-Viraque F."/>
            <person name="Pita S."/>
            <person name="Greif G."/>
            <person name="de Souza R.C.M."/>
            <person name="Iraola G."/>
            <person name="Robello C."/>
        </authorList>
    </citation>
    <scope>NUCLEOTIDE SEQUENCE [LARGE SCALE GENOMIC DNA]</scope>
    <source>
        <strain evidence="1 2">Berenice</strain>
    </source>
</reference>
<dbReference type="AlphaFoldDB" id="A0A7J6Y736"/>
<evidence type="ECO:0000313" key="2">
    <source>
        <dbReference type="Proteomes" id="UP000583944"/>
    </source>
</evidence>
<protein>
    <submittedName>
        <fullName evidence="1">Uncharacterized protein</fullName>
    </submittedName>
</protein>
<sequence>MIGCVPPAGFITASDGRTLAPLVVGRGAPTQWVTSRPVEEGEVLWSECLFVFGVGEGGGRLLMLTEDMEWNKTALMVWNAMVSKGGEKVTVWSVGFSALARALLVAGSRCPAVATMLVEPRSISLHSDSVAVSLSTLLVKSYEKMKGASPFTPIAASWLLIAMQEGSLPLHDPVDAGVASLSCFLSFSRKVAKVPLRAASNASLFIESVTKAGEVRVCCRACKNIPAEAPVRLHVGRSLDASVTVEDKLQLEWGNYCCGIEGRLLGVA</sequence>
<comment type="caution">
    <text evidence="1">The sequence shown here is derived from an EMBL/GenBank/DDBJ whole genome shotgun (WGS) entry which is preliminary data.</text>
</comment>
<gene>
    <name evidence="1" type="ORF">ECC02_004530</name>
</gene>
<name>A0A7J6Y736_TRYCR</name>
<dbReference type="VEuPathDB" id="TriTrypDB:BCY84_12227"/>
<organism evidence="1 2">
    <name type="scientific">Trypanosoma cruzi</name>
    <dbReference type="NCBI Taxonomy" id="5693"/>
    <lineage>
        <taxon>Eukaryota</taxon>
        <taxon>Discoba</taxon>
        <taxon>Euglenozoa</taxon>
        <taxon>Kinetoplastea</taxon>
        <taxon>Metakinetoplastina</taxon>
        <taxon>Trypanosomatida</taxon>
        <taxon>Trypanosomatidae</taxon>
        <taxon>Trypanosoma</taxon>
        <taxon>Schizotrypanum</taxon>
    </lineage>
</organism>
<proteinExistence type="predicted"/>
<dbReference type="VEuPathDB" id="TriTrypDB:ECC02_004530"/>